<organism evidence="4 6">
    <name type="scientific">Xanthobacter flavus</name>
    <dbReference type="NCBI Taxonomy" id="281"/>
    <lineage>
        <taxon>Bacteria</taxon>
        <taxon>Pseudomonadati</taxon>
        <taxon>Pseudomonadota</taxon>
        <taxon>Alphaproteobacteria</taxon>
        <taxon>Hyphomicrobiales</taxon>
        <taxon>Xanthobacteraceae</taxon>
        <taxon>Xanthobacter</taxon>
    </lineage>
</organism>
<gene>
    <name evidence="5" type="ORF">GGQ86_000374</name>
    <name evidence="4" type="ORF">XFLAVUS301_53130</name>
</gene>
<evidence type="ECO:0000313" key="5">
    <source>
        <dbReference type="EMBL" id="MDR6331927.1"/>
    </source>
</evidence>
<evidence type="ECO:0000256" key="3">
    <source>
        <dbReference type="ARBA" id="ARBA00023219"/>
    </source>
</evidence>
<proteinExistence type="predicted"/>
<dbReference type="Proteomes" id="UP001245370">
    <property type="component" value="Unassembled WGS sequence"/>
</dbReference>
<dbReference type="GeneID" id="95766085"/>
<dbReference type="AlphaFoldDB" id="A0A9W6CRR8"/>
<evidence type="ECO:0000313" key="7">
    <source>
        <dbReference type="Proteomes" id="UP001245370"/>
    </source>
</evidence>
<evidence type="ECO:0000313" key="4">
    <source>
        <dbReference type="EMBL" id="GLI25639.1"/>
    </source>
</evidence>
<evidence type="ECO:0000313" key="6">
    <source>
        <dbReference type="Proteomes" id="UP001144397"/>
    </source>
</evidence>
<reference evidence="4" key="1">
    <citation type="submission" date="2022-12" db="EMBL/GenBank/DDBJ databases">
        <title>Reference genome sequencing for broad-spectrum identification of bacterial and archaeal isolates by mass spectrometry.</title>
        <authorList>
            <person name="Sekiguchi Y."/>
            <person name="Tourlousse D.M."/>
        </authorList>
    </citation>
    <scope>NUCLEOTIDE SEQUENCE</scope>
    <source>
        <strain evidence="4">301</strain>
    </source>
</reference>
<sequence>MAAPTVKDLKYRRAQAEREWALFKPLYDEAYDFAIPYRRGLTYGPKGEKRVDRTFDMTAIMSAFRFAGKLQQDLCPPGEQWLKLEPGPLVQGKEREQLASELAVVSEQATAMFMTGDWDLAFHEMAIDLGAGTGAMIMDDAPRLWQNRGKLASFAAIPSEEVLLEPGLFGDIGGVFWKRKFPGRQLRAKWPKGQFSQRLNRQIEEKPNEDIEICQDLTLDYETGVRHFHAYDAGAQEGEPPIFTREYRASPWLTPRYFRVPGETWGRGPILLAMPAIKTLNKAQELTLKAAAITMLGIYTARDDGVFNPATASVSPGAFWKVLSNGGALGPTIAKLPEPRIDLSQIVLNELRMSVQSAMMDQSLPPDGAAVRSATEILERVKRLASDHVGAFGRLVHEIVLPAGERALEIAYDAKIITVDVSIDQLLVKTRVTSPIAVARYAAQAQKSVEFAGIVRSLMATPPGSLEDLVLDKVPLLMDIGRGLGVPERHLMDEKRRQALQEQVQALVANAMTQAQLAAQQQQQGAGAPPAQGAPA</sequence>
<name>A0A9W6CRR8_XANFL</name>
<dbReference type="RefSeq" id="WP_281810125.1">
    <property type="nucleotide sequence ID" value="NZ_BSDO01000022.1"/>
</dbReference>
<protein>
    <submittedName>
        <fullName evidence="4">Uncharacterized protein</fullName>
    </submittedName>
</protein>
<evidence type="ECO:0000256" key="1">
    <source>
        <dbReference type="ARBA" id="ARBA00004328"/>
    </source>
</evidence>
<accession>A0A9W6CRR8</accession>
<dbReference type="EMBL" id="BSDO01000022">
    <property type="protein sequence ID" value="GLI25639.1"/>
    <property type="molecule type" value="Genomic_DNA"/>
</dbReference>
<reference evidence="5 7" key="2">
    <citation type="submission" date="2023-07" db="EMBL/GenBank/DDBJ databases">
        <title>Genomic Encyclopedia of Type Strains, Phase IV (KMG-IV): sequencing the most valuable type-strain genomes for metagenomic binning, comparative biology and taxonomic classification.</title>
        <authorList>
            <person name="Goeker M."/>
        </authorList>
    </citation>
    <scope>NUCLEOTIDE SEQUENCE [LARGE SCALE GENOMIC DNA]</scope>
    <source>
        <strain evidence="5 7">DSM 338</strain>
    </source>
</reference>
<dbReference type="Proteomes" id="UP001144397">
    <property type="component" value="Unassembled WGS sequence"/>
</dbReference>
<comment type="subcellular location">
    <subcellularLocation>
        <location evidence="1">Virion</location>
    </subcellularLocation>
</comment>
<dbReference type="InterPro" id="IPR020991">
    <property type="entry name" value="Connector_podovirus"/>
</dbReference>
<dbReference type="Pfam" id="PF12236">
    <property type="entry name" value="Head-tail_con"/>
    <property type="match status" value="1"/>
</dbReference>
<keyword evidence="7" id="KW-1185">Reference proteome</keyword>
<dbReference type="EMBL" id="JAVDPY010000001">
    <property type="protein sequence ID" value="MDR6331927.1"/>
    <property type="molecule type" value="Genomic_DNA"/>
</dbReference>
<keyword evidence="2" id="KW-1188">Viral release from host cell</keyword>
<keyword evidence="3" id="KW-0231">Viral genome packaging</keyword>
<comment type="caution">
    <text evidence="4">The sequence shown here is derived from an EMBL/GenBank/DDBJ whole genome shotgun (WGS) entry which is preliminary data.</text>
</comment>
<evidence type="ECO:0000256" key="2">
    <source>
        <dbReference type="ARBA" id="ARBA00022612"/>
    </source>
</evidence>